<feature type="compositionally biased region" description="Polar residues" evidence="1">
    <location>
        <begin position="350"/>
        <end position="359"/>
    </location>
</feature>
<evidence type="ECO:0000313" key="2">
    <source>
        <dbReference type="EMBL" id="CAB3263277.1"/>
    </source>
</evidence>
<name>A0A6F9DIJ1_9ASCI</name>
<reference evidence="2" key="1">
    <citation type="submission" date="2020-04" db="EMBL/GenBank/DDBJ databases">
        <authorList>
            <person name="Neveu A P."/>
        </authorList>
    </citation>
    <scope>NUCLEOTIDE SEQUENCE</scope>
    <source>
        <tissue evidence="2">Whole embryo</tissue>
    </source>
</reference>
<organism evidence="2">
    <name type="scientific">Phallusia mammillata</name>
    <dbReference type="NCBI Taxonomy" id="59560"/>
    <lineage>
        <taxon>Eukaryota</taxon>
        <taxon>Metazoa</taxon>
        <taxon>Chordata</taxon>
        <taxon>Tunicata</taxon>
        <taxon>Ascidiacea</taxon>
        <taxon>Phlebobranchia</taxon>
        <taxon>Ascidiidae</taxon>
        <taxon>Phallusia</taxon>
    </lineage>
</organism>
<feature type="compositionally biased region" description="Basic and acidic residues" evidence="1">
    <location>
        <begin position="338"/>
        <end position="349"/>
    </location>
</feature>
<dbReference type="InterPro" id="IPR011990">
    <property type="entry name" value="TPR-like_helical_dom_sf"/>
</dbReference>
<protein>
    <submittedName>
        <fullName evidence="2">Uncharacterized protein LOC108949854</fullName>
    </submittedName>
</protein>
<dbReference type="EMBL" id="LR787415">
    <property type="protein sequence ID" value="CAB3263277.1"/>
    <property type="molecule type" value="mRNA"/>
</dbReference>
<proteinExistence type="evidence at transcript level"/>
<dbReference type="Gene3D" id="1.25.40.10">
    <property type="entry name" value="Tetratricopeptide repeat domain"/>
    <property type="match status" value="1"/>
</dbReference>
<feature type="region of interest" description="Disordered" evidence="1">
    <location>
        <begin position="336"/>
        <end position="359"/>
    </location>
</feature>
<sequence>MIQCWHHNASQRPDMITVREKFDRLLEKQNPSTVLQQVVNAVSQIDSNENPSTNQDQLIPLHHFSTCLGQFQEPTESSNVYDTLHKLSPSTHSEFHYGFMAESQPKAVQISDERRLVETYMKCVENHRYEEADAVKHLLVKMIESQGEVSPEQMVAFADKHRLEGSFMQAMLIYQISLDFYDKYSHLDGSAEGVMGCVGGLHLTGMGLLEDPRWFEFFKNKRIVRDFVIPLMSNARRRILNLSHVSAESRCLCEAWCLHYIECAQNRIGDNRAREETLNLAVVLLRKVFGDDAAKYQVYGHLLNNYGFVCTANSRIGDALTFYLKAVEAYSMAEDLTPEEKKERVERSTKNLQEVASQR</sequence>
<gene>
    <name evidence="2" type="primary">LOC108949854-003</name>
</gene>
<accession>A0A6F9DIJ1</accession>
<dbReference type="AlphaFoldDB" id="A0A6F9DIJ1"/>
<evidence type="ECO:0000256" key="1">
    <source>
        <dbReference type="SAM" id="MobiDB-lite"/>
    </source>
</evidence>